<dbReference type="EMBL" id="CP154795">
    <property type="protein sequence ID" value="XAN06443.1"/>
    <property type="molecule type" value="Genomic_DNA"/>
</dbReference>
<proteinExistence type="predicted"/>
<feature type="domain" description="Acyl-CoA oxidase/dehydrogenase middle" evidence="2">
    <location>
        <begin position="93"/>
        <end position="164"/>
    </location>
</feature>
<evidence type="ECO:0000259" key="2">
    <source>
        <dbReference type="Pfam" id="PF02770"/>
    </source>
</evidence>
<evidence type="ECO:0000256" key="1">
    <source>
        <dbReference type="ARBA" id="ARBA00023002"/>
    </source>
</evidence>
<name>A0ABZ3FK87_9ACTN</name>
<keyword evidence="1" id="KW-0560">Oxidoreductase</keyword>
<dbReference type="Proteomes" id="UP001442841">
    <property type="component" value="Chromosome"/>
</dbReference>
<gene>
    <name evidence="3" type="ORF">AADG42_03665</name>
</gene>
<dbReference type="InterPro" id="IPR006091">
    <property type="entry name" value="Acyl-CoA_Oxase/DH_mid-dom"/>
</dbReference>
<dbReference type="InterPro" id="IPR046373">
    <property type="entry name" value="Acyl-CoA_Oxase/DH_mid-dom_sf"/>
</dbReference>
<organism evidence="3 4">
    <name type="scientific">Ammonicoccus fulvus</name>
    <dbReference type="NCBI Taxonomy" id="3138240"/>
    <lineage>
        <taxon>Bacteria</taxon>
        <taxon>Bacillati</taxon>
        <taxon>Actinomycetota</taxon>
        <taxon>Actinomycetes</taxon>
        <taxon>Propionibacteriales</taxon>
        <taxon>Propionibacteriaceae</taxon>
        <taxon>Ammonicoccus</taxon>
    </lineage>
</organism>
<accession>A0ABZ3FK87</accession>
<dbReference type="PANTHER" id="PTHR48083">
    <property type="entry name" value="MEDIUM-CHAIN SPECIFIC ACYL-COA DEHYDROGENASE, MITOCHONDRIAL-RELATED"/>
    <property type="match status" value="1"/>
</dbReference>
<sequence length="316" mass="33789">MTATPDAIAGAVRERLADATALPMPGGGDTKARWQQLTAWAREHVVVGRLLEAHADATVILTELAATPPATGEWWGVWAAEPPQPVVLGERAHDTTWTLTGTKPWCSGAGWCTHALMTVRAQEAPDERHLVAVDLRQPGVRIEDTWHNAGMRASRTWSVHFDDVEATWLGPGSAYLDRPGFWHGGAGVAACWLGGASAVADRLLTTTRDDLLHRAAQGRVRVALTAARWAMQAAAAELDADPDHLVAARIRALQIRALVDTAATTVLTETGRALGAGPLCLDPDHAARVADLTVYLRQGHGDRDLASLAQLLEEAP</sequence>
<protein>
    <submittedName>
        <fullName evidence="3">Acyl-CoA dehydrogenase family protein</fullName>
    </submittedName>
</protein>
<dbReference type="PANTHER" id="PTHR48083:SF2">
    <property type="entry name" value="MEDIUM-CHAIN SPECIFIC ACYL-COA DEHYDROGENASE, MITOCHONDRIAL"/>
    <property type="match status" value="1"/>
</dbReference>
<dbReference type="RefSeq" id="WP_425307872.1">
    <property type="nucleotide sequence ID" value="NZ_CP154795.1"/>
</dbReference>
<keyword evidence="4" id="KW-1185">Reference proteome</keyword>
<dbReference type="InterPro" id="IPR009100">
    <property type="entry name" value="AcylCoA_DH/oxidase_NM_dom_sf"/>
</dbReference>
<dbReference type="Pfam" id="PF02770">
    <property type="entry name" value="Acyl-CoA_dh_M"/>
    <property type="match status" value="1"/>
</dbReference>
<dbReference type="Gene3D" id="2.40.110.10">
    <property type="entry name" value="Butyryl-CoA Dehydrogenase, subunit A, domain 2"/>
    <property type="match status" value="1"/>
</dbReference>
<reference evidence="3 4" key="1">
    <citation type="submission" date="2024-04" db="EMBL/GenBank/DDBJ databases">
        <title>Isolation of an actinomycete strain from pig manure.</title>
        <authorList>
            <person name="Gong T."/>
            <person name="Yu Z."/>
            <person name="An M."/>
            <person name="Wei C."/>
            <person name="Yang W."/>
            <person name="Liu L."/>
        </authorList>
    </citation>
    <scope>NUCLEOTIDE SEQUENCE [LARGE SCALE GENOMIC DNA]</scope>
    <source>
        <strain evidence="3 4">ZF39</strain>
    </source>
</reference>
<evidence type="ECO:0000313" key="3">
    <source>
        <dbReference type="EMBL" id="XAN06443.1"/>
    </source>
</evidence>
<dbReference type="InterPro" id="IPR050741">
    <property type="entry name" value="Acyl-CoA_dehydrogenase"/>
</dbReference>
<dbReference type="SUPFAM" id="SSF56645">
    <property type="entry name" value="Acyl-CoA dehydrogenase NM domain-like"/>
    <property type="match status" value="1"/>
</dbReference>
<evidence type="ECO:0000313" key="4">
    <source>
        <dbReference type="Proteomes" id="UP001442841"/>
    </source>
</evidence>